<organism evidence="5 6">
    <name type="scientific">Collimonas rhizosphaerae</name>
    <dbReference type="NCBI Taxonomy" id="3126357"/>
    <lineage>
        <taxon>Bacteria</taxon>
        <taxon>Pseudomonadati</taxon>
        <taxon>Pseudomonadota</taxon>
        <taxon>Betaproteobacteria</taxon>
        <taxon>Burkholderiales</taxon>
        <taxon>Oxalobacteraceae</taxon>
        <taxon>Collimonas</taxon>
    </lineage>
</organism>
<dbReference type="PANTHER" id="PTHR43780">
    <property type="entry name" value="1-AMINOCYCLOPROPANE-1-CARBOXYLATE DEAMINASE-RELATED"/>
    <property type="match status" value="1"/>
</dbReference>
<dbReference type="InterPro" id="IPR036052">
    <property type="entry name" value="TrpB-like_PALP_sf"/>
</dbReference>
<sequence>MQLPGLPSPCQLLESTAFLGREIWVKRDDLLHGEVSGNKFRKLKYQLSALQGKPATLVTMGGRWSNHLHALAHAAALGGWPAIGLVRGAAGLDSATLDDCRRLGMRIQFVSREDYRQLREDPQAWRRHMAAAGDSHAWLPEGGSAPAALRGVAELVDELATELPFSPDVVMVACGTGATLAGILAGLQGRGRVIGVAVLKNAGYLHQEITRLLLQAGYPAYRNYELITDAHHGGYGKAPPELRQFCRDFSREFAVPIEPVYTGKLFHALRRLQQAQAFHPGERVLAVHTGGMQGARGFAG</sequence>
<evidence type="ECO:0000313" key="6">
    <source>
        <dbReference type="Proteomes" id="UP001495910"/>
    </source>
</evidence>
<dbReference type="Pfam" id="PF00291">
    <property type="entry name" value="PALP"/>
    <property type="match status" value="1"/>
</dbReference>
<comment type="cofactor">
    <cofactor evidence="1">
        <name>pyridoxal 5'-phosphate</name>
        <dbReference type="ChEBI" id="CHEBI:597326"/>
    </cofactor>
</comment>
<proteinExistence type="inferred from homology"/>
<dbReference type="EMBL" id="JBANDC010000027">
    <property type="protein sequence ID" value="MEM4990582.1"/>
    <property type="molecule type" value="Genomic_DNA"/>
</dbReference>
<dbReference type="RefSeq" id="WP_342831595.1">
    <property type="nucleotide sequence ID" value="NZ_JBANDC010000027.1"/>
</dbReference>
<gene>
    <name evidence="5" type="ORF">V8G57_24555</name>
</gene>
<name>A0ABU9Q2Y4_9BURK</name>
<accession>A0ABU9Q2Y4</accession>
<evidence type="ECO:0000256" key="2">
    <source>
        <dbReference type="ARBA" id="ARBA00008639"/>
    </source>
</evidence>
<evidence type="ECO:0000256" key="3">
    <source>
        <dbReference type="ARBA" id="ARBA00022898"/>
    </source>
</evidence>
<dbReference type="PANTHER" id="PTHR43780:SF2">
    <property type="entry name" value="1-AMINOCYCLOPROPANE-1-CARBOXYLATE DEAMINASE-RELATED"/>
    <property type="match status" value="1"/>
</dbReference>
<reference evidence="5 6" key="1">
    <citation type="submission" date="2024-02" db="EMBL/GenBank/DDBJ databases">
        <title>Draft genome sequence of Collimonas sp. strain H4R21, an effective mineral-weathering bacterial strain isolated from the beech rhizosphere.</title>
        <authorList>
            <person name="Morin E."/>
            <person name="Uroz S."/>
            <person name="Leveau J.H.J."/>
            <person name="Kumar R."/>
            <person name="Rey M.W."/>
            <person name="Pham J."/>
        </authorList>
    </citation>
    <scope>NUCLEOTIDE SEQUENCE [LARGE SCALE GENOMIC DNA]</scope>
    <source>
        <strain evidence="5 6">H4R21</strain>
    </source>
</reference>
<comment type="similarity">
    <text evidence="2">Belongs to the ACC deaminase/D-cysteine desulfhydrase family.</text>
</comment>
<dbReference type="PIRSF" id="PIRSF006278">
    <property type="entry name" value="ACCD_DCysDesulf"/>
    <property type="match status" value="1"/>
</dbReference>
<evidence type="ECO:0000259" key="4">
    <source>
        <dbReference type="Pfam" id="PF00291"/>
    </source>
</evidence>
<dbReference type="Gene3D" id="3.40.50.1100">
    <property type="match status" value="2"/>
</dbReference>
<dbReference type="InterPro" id="IPR027278">
    <property type="entry name" value="ACCD_DCysDesulf"/>
</dbReference>
<protein>
    <submittedName>
        <fullName evidence="5">Pyridoxal-phosphate dependent enzyme</fullName>
    </submittedName>
</protein>
<evidence type="ECO:0000313" key="5">
    <source>
        <dbReference type="EMBL" id="MEM4990582.1"/>
    </source>
</evidence>
<dbReference type="InterPro" id="IPR001926">
    <property type="entry name" value="TrpB-like_PALP"/>
</dbReference>
<comment type="caution">
    <text evidence="5">The sequence shown here is derived from an EMBL/GenBank/DDBJ whole genome shotgun (WGS) entry which is preliminary data.</text>
</comment>
<dbReference type="Proteomes" id="UP001495910">
    <property type="component" value="Unassembled WGS sequence"/>
</dbReference>
<keyword evidence="3" id="KW-0663">Pyridoxal phosphate</keyword>
<feature type="domain" description="Tryptophan synthase beta chain-like PALP" evidence="4">
    <location>
        <begin position="7"/>
        <end position="290"/>
    </location>
</feature>
<keyword evidence="6" id="KW-1185">Reference proteome</keyword>
<evidence type="ECO:0000256" key="1">
    <source>
        <dbReference type="ARBA" id="ARBA00001933"/>
    </source>
</evidence>
<dbReference type="SUPFAM" id="SSF53686">
    <property type="entry name" value="Tryptophan synthase beta subunit-like PLP-dependent enzymes"/>
    <property type="match status" value="1"/>
</dbReference>